<keyword evidence="1" id="KW-0547">Nucleotide-binding</keyword>
<comment type="caution">
    <text evidence="5">The sequence shown here is derived from an EMBL/GenBank/DDBJ whole genome shotgun (WGS) entry which is preliminary data.</text>
</comment>
<dbReference type="InterPro" id="IPR010285">
    <property type="entry name" value="DNA_helicase_pif1-like_DEAD"/>
</dbReference>
<accession>A0AAE1CVL8</accession>
<feature type="domain" description="DNA helicase Pif1-like 2B" evidence="4">
    <location>
        <begin position="97"/>
        <end position="140"/>
    </location>
</feature>
<dbReference type="GO" id="GO:0006281">
    <property type="term" value="P:DNA repair"/>
    <property type="evidence" value="ECO:0007669"/>
    <property type="project" value="UniProtKB-KW"/>
</dbReference>
<sequence length="201" mass="22396">MLRDIRRNDAVMGGVTLVLAGDFRQTLPIVPRGTKAKCVRSIHQGLSSVGPYHDSQPQNKHESTSFCSLLTTIPGDEQTFRSIDSVEEDIAVDYPVEFLNSLNPPGMPPHLLRLKIWAPVILLRTLNPPILCNGTRLIVERMMPRSSPDQNSHEQPVSEGRSAQLDSLTCVARDLRLDRITPPGDTHTRRFSHRPGAFCVD</sequence>
<evidence type="ECO:0000256" key="1">
    <source>
        <dbReference type="RuleBase" id="RU363044"/>
    </source>
</evidence>
<dbReference type="AlphaFoldDB" id="A0AAE1CVL8"/>
<comment type="catalytic activity">
    <reaction evidence="1">
        <text>ATP + H2O = ADP + phosphate + H(+)</text>
        <dbReference type="Rhea" id="RHEA:13065"/>
        <dbReference type="ChEBI" id="CHEBI:15377"/>
        <dbReference type="ChEBI" id="CHEBI:15378"/>
        <dbReference type="ChEBI" id="CHEBI:30616"/>
        <dbReference type="ChEBI" id="CHEBI:43474"/>
        <dbReference type="ChEBI" id="CHEBI:456216"/>
        <dbReference type="EC" id="5.6.2.3"/>
    </reaction>
</comment>
<dbReference type="InterPro" id="IPR049163">
    <property type="entry name" value="Pif1-like_2B_dom"/>
</dbReference>
<name>A0AAE1CVL8_9GAST</name>
<proteinExistence type="inferred from homology"/>
<dbReference type="EMBL" id="JAWDGP010006508">
    <property type="protein sequence ID" value="KAK3739645.1"/>
    <property type="molecule type" value="Genomic_DNA"/>
</dbReference>
<keyword evidence="1" id="KW-0233">DNA recombination</keyword>
<dbReference type="GO" id="GO:0016787">
    <property type="term" value="F:hydrolase activity"/>
    <property type="evidence" value="ECO:0007669"/>
    <property type="project" value="UniProtKB-KW"/>
</dbReference>
<keyword evidence="1" id="KW-0067">ATP-binding</keyword>
<feature type="region of interest" description="Disordered" evidence="2">
    <location>
        <begin position="179"/>
        <end position="201"/>
    </location>
</feature>
<reference evidence="5" key="1">
    <citation type="journal article" date="2023" name="G3 (Bethesda)">
        <title>A reference genome for the long-term kleptoplast-retaining sea slug Elysia crispata morphotype clarki.</title>
        <authorList>
            <person name="Eastman K.E."/>
            <person name="Pendleton A.L."/>
            <person name="Shaikh M.A."/>
            <person name="Suttiyut T."/>
            <person name="Ogas R."/>
            <person name="Tomko P."/>
            <person name="Gavelis G."/>
            <person name="Widhalm J.R."/>
            <person name="Wisecaver J.H."/>
        </authorList>
    </citation>
    <scope>NUCLEOTIDE SEQUENCE</scope>
    <source>
        <strain evidence="5">ECLA1</strain>
    </source>
</reference>
<dbReference type="GO" id="GO:0006310">
    <property type="term" value="P:DNA recombination"/>
    <property type="evidence" value="ECO:0007669"/>
    <property type="project" value="UniProtKB-KW"/>
</dbReference>
<dbReference type="GO" id="GO:0005524">
    <property type="term" value="F:ATP binding"/>
    <property type="evidence" value="ECO:0007669"/>
    <property type="project" value="UniProtKB-KW"/>
</dbReference>
<dbReference type="PANTHER" id="PTHR10492">
    <property type="match status" value="1"/>
</dbReference>
<evidence type="ECO:0000313" key="6">
    <source>
        <dbReference type="Proteomes" id="UP001283361"/>
    </source>
</evidence>
<comment type="cofactor">
    <cofactor evidence="1">
        <name>Mg(2+)</name>
        <dbReference type="ChEBI" id="CHEBI:18420"/>
    </cofactor>
</comment>
<keyword evidence="6" id="KW-1185">Reference proteome</keyword>
<dbReference type="Pfam" id="PF21530">
    <property type="entry name" value="Pif1_2B_dom"/>
    <property type="match status" value="1"/>
</dbReference>
<keyword evidence="1" id="KW-0378">Hydrolase</keyword>
<dbReference type="Pfam" id="PF05970">
    <property type="entry name" value="PIF1"/>
    <property type="match status" value="1"/>
</dbReference>
<feature type="domain" description="DNA helicase Pif1-like DEAD-box helicase" evidence="3">
    <location>
        <begin position="2"/>
        <end position="42"/>
    </location>
</feature>
<keyword evidence="1" id="KW-0227">DNA damage</keyword>
<evidence type="ECO:0000313" key="5">
    <source>
        <dbReference type="EMBL" id="KAK3739645.1"/>
    </source>
</evidence>
<dbReference type="GO" id="GO:0043139">
    <property type="term" value="F:5'-3' DNA helicase activity"/>
    <property type="evidence" value="ECO:0007669"/>
    <property type="project" value="UniProtKB-EC"/>
</dbReference>
<evidence type="ECO:0000256" key="2">
    <source>
        <dbReference type="SAM" id="MobiDB-lite"/>
    </source>
</evidence>
<dbReference type="GO" id="GO:0000723">
    <property type="term" value="P:telomere maintenance"/>
    <property type="evidence" value="ECO:0007669"/>
    <property type="project" value="InterPro"/>
</dbReference>
<dbReference type="EC" id="5.6.2.3" evidence="1"/>
<gene>
    <name evidence="5" type="ORF">RRG08_010145</name>
</gene>
<evidence type="ECO:0000259" key="4">
    <source>
        <dbReference type="Pfam" id="PF21530"/>
    </source>
</evidence>
<dbReference type="Proteomes" id="UP001283361">
    <property type="component" value="Unassembled WGS sequence"/>
</dbReference>
<organism evidence="5 6">
    <name type="scientific">Elysia crispata</name>
    <name type="common">lettuce slug</name>
    <dbReference type="NCBI Taxonomy" id="231223"/>
    <lineage>
        <taxon>Eukaryota</taxon>
        <taxon>Metazoa</taxon>
        <taxon>Spiralia</taxon>
        <taxon>Lophotrochozoa</taxon>
        <taxon>Mollusca</taxon>
        <taxon>Gastropoda</taxon>
        <taxon>Heterobranchia</taxon>
        <taxon>Euthyneura</taxon>
        <taxon>Panpulmonata</taxon>
        <taxon>Sacoglossa</taxon>
        <taxon>Placobranchoidea</taxon>
        <taxon>Plakobranchidae</taxon>
        <taxon>Elysia</taxon>
    </lineage>
</organism>
<evidence type="ECO:0000259" key="3">
    <source>
        <dbReference type="Pfam" id="PF05970"/>
    </source>
</evidence>
<protein>
    <recommendedName>
        <fullName evidence="1">ATP-dependent DNA helicase</fullName>
        <ecNumber evidence="1">5.6.2.3</ecNumber>
    </recommendedName>
</protein>
<keyword evidence="1" id="KW-0234">DNA repair</keyword>
<comment type="similarity">
    <text evidence="1">Belongs to the helicase family.</text>
</comment>
<keyword evidence="1" id="KW-0347">Helicase</keyword>